<dbReference type="EMBL" id="UZAU01000042">
    <property type="status" value="NOT_ANNOTATED_CDS"/>
    <property type="molecule type" value="Genomic_DNA"/>
</dbReference>
<evidence type="ECO:0000313" key="2">
    <source>
        <dbReference type="EnsemblPlants" id="cds.evm.model.01.1655"/>
    </source>
</evidence>
<protein>
    <submittedName>
        <fullName evidence="2">Uncharacterized protein</fullName>
    </submittedName>
</protein>
<dbReference type="Proteomes" id="UP000596661">
    <property type="component" value="Chromosome 1"/>
</dbReference>
<feature type="compositionally biased region" description="Polar residues" evidence="1">
    <location>
        <begin position="20"/>
        <end position="29"/>
    </location>
</feature>
<evidence type="ECO:0000256" key="1">
    <source>
        <dbReference type="SAM" id="MobiDB-lite"/>
    </source>
</evidence>
<dbReference type="AlphaFoldDB" id="A0A803NI02"/>
<organism evidence="2 3">
    <name type="scientific">Cannabis sativa</name>
    <name type="common">Hemp</name>
    <name type="synonym">Marijuana</name>
    <dbReference type="NCBI Taxonomy" id="3483"/>
    <lineage>
        <taxon>Eukaryota</taxon>
        <taxon>Viridiplantae</taxon>
        <taxon>Streptophyta</taxon>
        <taxon>Embryophyta</taxon>
        <taxon>Tracheophyta</taxon>
        <taxon>Spermatophyta</taxon>
        <taxon>Magnoliopsida</taxon>
        <taxon>eudicotyledons</taxon>
        <taxon>Gunneridae</taxon>
        <taxon>Pentapetalae</taxon>
        <taxon>rosids</taxon>
        <taxon>fabids</taxon>
        <taxon>Rosales</taxon>
        <taxon>Cannabaceae</taxon>
        <taxon>Cannabis</taxon>
    </lineage>
</organism>
<reference evidence="2" key="1">
    <citation type="submission" date="2018-11" db="EMBL/GenBank/DDBJ databases">
        <authorList>
            <person name="Grassa J C."/>
        </authorList>
    </citation>
    <scope>NUCLEOTIDE SEQUENCE [LARGE SCALE GENOMIC DNA]</scope>
</reference>
<name>A0A803NI02_CANSA</name>
<proteinExistence type="predicted"/>
<sequence>MVLTRRSQERPVEEMESAHQVPSASNLAGNNGERPLAHGAARRPPPPIKLWSFDGQSWAPPMPSCGRGLRY</sequence>
<feature type="compositionally biased region" description="Basic and acidic residues" evidence="1">
    <location>
        <begin position="1"/>
        <end position="17"/>
    </location>
</feature>
<dbReference type="EnsemblPlants" id="evm.model.01.1655">
    <property type="protein sequence ID" value="cds.evm.model.01.1655"/>
    <property type="gene ID" value="evm.TU.01.1655"/>
</dbReference>
<evidence type="ECO:0000313" key="3">
    <source>
        <dbReference type="Proteomes" id="UP000596661"/>
    </source>
</evidence>
<dbReference type="Gramene" id="evm.model.01.1655">
    <property type="protein sequence ID" value="cds.evm.model.01.1655"/>
    <property type="gene ID" value="evm.TU.01.1655"/>
</dbReference>
<reference evidence="2" key="2">
    <citation type="submission" date="2021-03" db="UniProtKB">
        <authorList>
            <consortium name="EnsemblPlants"/>
        </authorList>
    </citation>
    <scope>IDENTIFICATION</scope>
</reference>
<feature type="region of interest" description="Disordered" evidence="1">
    <location>
        <begin position="1"/>
        <end position="57"/>
    </location>
</feature>
<keyword evidence="3" id="KW-1185">Reference proteome</keyword>
<accession>A0A803NI02</accession>